<sequence length="153" mass="17441">MKKTLTLSLLMLCTLPSVANQHQAAIAPITNLFDAMRAHNGAKLIAQFSENAKLERITKENNIHPSDLTKFADFVSQSNKYLDEQLLDIQVLQSGNLASAWTPFAFYLDGKLSHCGVNSFQLIKQDKQWKIQYLIDNVYQGDCEQFIKQYQKE</sequence>
<organism evidence="2 3">
    <name type="scientific">Thalassotalea insulae</name>
    <dbReference type="NCBI Taxonomy" id="2056778"/>
    <lineage>
        <taxon>Bacteria</taxon>
        <taxon>Pseudomonadati</taxon>
        <taxon>Pseudomonadota</taxon>
        <taxon>Gammaproteobacteria</taxon>
        <taxon>Alteromonadales</taxon>
        <taxon>Colwelliaceae</taxon>
        <taxon>Thalassotalea</taxon>
    </lineage>
</organism>
<protein>
    <recommendedName>
        <fullName evidence="4">Nuclear transport factor 2 family protein</fullName>
    </recommendedName>
</protein>
<gene>
    <name evidence="2" type="ORF">tinsulaeT_33750</name>
</gene>
<dbReference type="EMBL" id="BSST01000001">
    <property type="protein sequence ID" value="GLX80035.1"/>
    <property type="molecule type" value="Genomic_DNA"/>
</dbReference>
<comment type="caution">
    <text evidence="2">The sequence shown here is derived from an EMBL/GenBank/DDBJ whole genome shotgun (WGS) entry which is preliminary data.</text>
</comment>
<feature type="signal peptide" evidence="1">
    <location>
        <begin position="1"/>
        <end position="19"/>
    </location>
</feature>
<name>A0ABQ6GZX5_9GAMM</name>
<evidence type="ECO:0008006" key="4">
    <source>
        <dbReference type="Google" id="ProtNLM"/>
    </source>
</evidence>
<feature type="chain" id="PRO_5046182676" description="Nuclear transport factor 2 family protein" evidence="1">
    <location>
        <begin position="20"/>
        <end position="153"/>
    </location>
</feature>
<reference evidence="2 3" key="1">
    <citation type="submission" date="2023-03" db="EMBL/GenBank/DDBJ databases">
        <title>Draft genome sequence of Thalassotalea insulae KCTC 62186T.</title>
        <authorList>
            <person name="Sawabe T."/>
        </authorList>
    </citation>
    <scope>NUCLEOTIDE SEQUENCE [LARGE SCALE GENOMIC DNA]</scope>
    <source>
        <strain evidence="2 3">KCTC 62186</strain>
    </source>
</reference>
<keyword evidence="3" id="KW-1185">Reference proteome</keyword>
<dbReference type="SUPFAM" id="SSF54427">
    <property type="entry name" value="NTF2-like"/>
    <property type="match status" value="1"/>
</dbReference>
<dbReference type="Gene3D" id="3.10.450.50">
    <property type="match status" value="1"/>
</dbReference>
<accession>A0ABQ6GZX5</accession>
<keyword evidence="1" id="KW-0732">Signal</keyword>
<evidence type="ECO:0000313" key="2">
    <source>
        <dbReference type="EMBL" id="GLX80035.1"/>
    </source>
</evidence>
<dbReference type="Proteomes" id="UP001157186">
    <property type="component" value="Unassembled WGS sequence"/>
</dbReference>
<evidence type="ECO:0000313" key="3">
    <source>
        <dbReference type="Proteomes" id="UP001157186"/>
    </source>
</evidence>
<proteinExistence type="predicted"/>
<dbReference type="InterPro" id="IPR032710">
    <property type="entry name" value="NTF2-like_dom_sf"/>
</dbReference>
<dbReference type="RefSeq" id="WP_284245993.1">
    <property type="nucleotide sequence ID" value="NZ_BSST01000001.1"/>
</dbReference>
<evidence type="ECO:0000256" key="1">
    <source>
        <dbReference type="SAM" id="SignalP"/>
    </source>
</evidence>